<evidence type="ECO:0000256" key="3">
    <source>
        <dbReference type="ARBA" id="ARBA00022821"/>
    </source>
</evidence>
<accession>A0A2G5EVQ2</accession>
<keyword evidence="10" id="KW-1185">Reference proteome</keyword>
<comment type="subcellular location">
    <subcellularLocation>
        <location evidence="1">Cell membrane</location>
        <topology evidence="1">Single-pass membrane protein</topology>
    </subcellularLocation>
</comment>
<protein>
    <recommendedName>
        <fullName evidence="8">SHSP domain-containing protein</fullName>
    </recommendedName>
</protein>
<dbReference type="Proteomes" id="UP000230069">
    <property type="component" value="Unassembled WGS sequence"/>
</dbReference>
<dbReference type="PANTHER" id="PTHR43670">
    <property type="entry name" value="HEAT SHOCK PROTEIN 26"/>
    <property type="match status" value="1"/>
</dbReference>
<evidence type="ECO:0000313" key="10">
    <source>
        <dbReference type="Proteomes" id="UP000230069"/>
    </source>
</evidence>
<dbReference type="GO" id="GO:0034605">
    <property type="term" value="P:cellular response to heat"/>
    <property type="evidence" value="ECO:0007669"/>
    <property type="project" value="TreeGrafter"/>
</dbReference>
<dbReference type="SUPFAM" id="SSF49764">
    <property type="entry name" value="HSP20-like chaperones"/>
    <property type="match status" value="1"/>
</dbReference>
<feature type="domain" description="SHSP" evidence="8">
    <location>
        <begin position="11"/>
        <end position="114"/>
    </location>
</feature>
<evidence type="ECO:0000256" key="4">
    <source>
        <dbReference type="PROSITE-ProRule" id="PRU00285"/>
    </source>
</evidence>
<dbReference type="PROSITE" id="PS01031">
    <property type="entry name" value="SHSP"/>
    <property type="match status" value="1"/>
</dbReference>
<evidence type="ECO:0000256" key="5">
    <source>
        <dbReference type="RuleBase" id="RU003616"/>
    </source>
</evidence>
<proteinExistence type="inferred from homology"/>
<dbReference type="GO" id="GO:0006952">
    <property type="term" value="P:defense response"/>
    <property type="evidence" value="ECO:0007669"/>
    <property type="project" value="UniProtKB-KW"/>
</dbReference>
<keyword evidence="7" id="KW-0472">Membrane</keyword>
<organism evidence="9 10">
    <name type="scientific">Aquilegia coerulea</name>
    <name type="common">Rocky mountain columbine</name>
    <dbReference type="NCBI Taxonomy" id="218851"/>
    <lineage>
        <taxon>Eukaryota</taxon>
        <taxon>Viridiplantae</taxon>
        <taxon>Streptophyta</taxon>
        <taxon>Embryophyta</taxon>
        <taxon>Tracheophyta</taxon>
        <taxon>Spermatophyta</taxon>
        <taxon>Magnoliopsida</taxon>
        <taxon>Ranunculales</taxon>
        <taxon>Ranunculaceae</taxon>
        <taxon>Thalictroideae</taxon>
        <taxon>Aquilegia</taxon>
    </lineage>
</organism>
<dbReference type="Pfam" id="PF00011">
    <property type="entry name" value="HSP20"/>
    <property type="match status" value="1"/>
</dbReference>
<dbReference type="PANTHER" id="PTHR43670:SF118">
    <property type="entry name" value="HSP20_ALPHA CRYSTALLIN FAMILY PROTEIN"/>
    <property type="match status" value="1"/>
</dbReference>
<feature type="transmembrane region" description="Helical" evidence="7">
    <location>
        <begin position="164"/>
        <end position="184"/>
    </location>
</feature>
<evidence type="ECO:0000256" key="7">
    <source>
        <dbReference type="SAM" id="Phobius"/>
    </source>
</evidence>
<evidence type="ECO:0000256" key="1">
    <source>
        <dbReference type="ARBA" id="ARBA00004162"/>
    </source>
</evidence>
<comment type="similarity">
    <text evidence="4 5">Belongs to the small heat shock protein (HSP20) family.</text>
</comment>
<dbReference type="InterPro" id="IPR002068">
    <property type="entry name" value="A-crystallin/Hsp20_dom"/>
</dbReference>
<keyword evidence="7" id="KW-1133">Transmembrane helix</keyword>
<dbReference type="InParanoid" id="A0A2G5EVQ2"/>
<reference evidence="9 10" key="1">
    <citation type="submission" date="2017-09" db="EMBL/GenBank/DDBJ databases">
        <title>WGS assembly of Aquilegia coerulea Goldsmith.</title>
        <authorList>
            <person name="Hodges S."/>
            <person name="Kramer E."/>
            <person name="Nordborg M."/>
            <person name="Tomkins J."/>
            <person name="Borevitz J."/>
            <person name="Derieg N."/>
            <person name="Yan J."/>
            <person name="Mihaltcheva S."/>
            <person name="Hayes R.D."/>
            <person name="Rokhsar D."/>
        </authorList>
    </citation>
    <scope>NUCLEOTIDE SEQUENCE [LARGE SCALE GENOMIC DNA]</scope>
    <source>
        <strain evidence="10">cv. Goldsmith</strain>
    </source>
</reference>
<feature type="region of interest" description="Disordered" evidence="6">
    <location>
        <begin position="113"/>
        <end position="144"/>
    </location>
</feature>
<dbReference type="GO" id="GO:0005886">
    <property type="term" value="C:plasma membrane"/>
    <property type="evidence" value="ECO:0007669"/>
    <property type="project" value="UniProtKB-SubCell"/>
</dbReference>
<name>A0A2G5EVQ2_AQUCA</name>
<dbReference type="OrthoDB" id="1431247at2759"/>
<dbReference type="InterPro" id="IPR008978">
    <property type="entry name" value="HSP20-like_chaperone"/>
</dbReference>
<evidence type="ECO:0000259" key="8">
    <source>
        <dbReference type="PROSITE" id="PS01031"/>
    </source>
</evidence>
<keyword evidence="7" id="KW-0812">Transmembrane</keyword>
<dbReference type="EMBL" id="KZ305021">
    <property type="protein sequence ID" value="PIA59809.1"/>
    <property type="molecule type" value="Genomic_DNA"/>
</dbReference>
<evidence type="ECO:0000256" key="2">
    <source>
        <dbReference type="ARBA" id="ARBA00022475"/>
    </source>
</evidence>
<sequence>MATKSQATTTRSYEDFEPSSNWVKEEYVDTLVIHLPGFKKEDLRVQIDSHANLKISGERQLEDNRWSRFRKEFRAPKNCNTNEITAKFVGGLLYVKFPKKISDVMEQNQPALVQEGNATDQKTKTEKKSQQGMSSLNGEGPMEQNYGPAISGGLGLKLKRNKGWVAGAIVTITVVIALGIYGAYRLNKSASAMGEDGN</sequence>
<evidence type="ECO:0000313" key="9">
    <source>
        <dbReference type="EMBL" id="PIA59809.1"/>
    </source>
</evidence>
<dbReference type="Gene3D" id="2.60.40.790">
    <property type="match status" value="1"/>
</dbReference>
<dbReference type="FunCoup" id="A0A2G5EVQ2">
    <property type="interactions" value="63"/>
</dbReference>
<dbReference type="CDD" id="cd06464">
    <property type="entry name" value="ACD_sHsps-like"/>
    <property type="match status" value="1"/>
</dbReference>
<gene>
    <name evidence="9" type="ORF">AQUCO_00400592v1</name>
</gene>
<keyword evidence="2" id="KW-1003">Cell membrane</keyword>
<evidence type="ECO:0000256" key="6">
    <source>
        <dbReference type="SAM" id="MobiDB-lite"/>
    </source>
</evidence>
<keyword evidence="3" id="KW-0611">Plant defense</keyword>
<dbReference type="AlphaFoldDB" id="A0A2G5EVQ2"/>